<dbReference type="EMBL" id="LK028559">
    <property type="protein sequence ID" value="CDR30618.1"/>
    <property type="molecule type" value="Genomic_DNA"/>
</dbReference>
<proteinExistence type="predicted"/>
<accession>A0A061A9S0</accession>
<evidence type="ECO:0000313" key="2">
    <source>
        <dbReference type="Proteomes" id="UP000032434"/>
    </source>
</evidence>
<reference evidence="2" key="1">
    <citation type="submission" date="2014-05" db="EMBL/GenBank/DDBJ databases">
        <authorList>
            <person name="Kube M."/>
        </authorList>
    </citation>
    <scope>NUCLEOTIDE SEQUENCE [LARGE SCALE GENOMIC DNA]</scope>
</reference>
<dbReference type="KEGG" id="aoc:Aocu_05450"/>
<evidence type="ECO:0008006" key="3">
    <source>
        <dbReference type="Google" id="ProtNLM"/>
    </source>
</evidence>
<protein>
    <recommendedName>
        <fullName evidence="3">Thymidylate synthase</fullName>
    </recommendedName>
</protein>
<evidence type="ECO:0000313" key="1">
    <source>
        <dbReference type="EMBL" id="CDR30618.1"/>
    </source>
</evidence>
<dbReference type="STRING" id="35623.Aocu_05450"/>
<dbReference type="OrthoDB" id="9796999at2"/>
<dbReference type="AlphaFoldDB" id="A0A061A9S0"/>
<gene>
    <name evidence="1" type="ORF">Aocu_05450</name>
</gene>
<dbReference type="Proteomes" id="UP000032434">
    <property type="component" value="Chromosome 1"/>
</dbReference>
<keyword evidence="2" id="KW-1185">Reference proteome</keyword>
<dbReference type="HOGENOM" id="CLU_076645_2_1_14"/>
<sequence length="187" mass="22498">MNMENILTFKDRNELRTWFLNISDQFPFCWLYVSIKPKENTLLYLDVVEEAICFGWIDSVKVSYKEGVFLQRISPRRKKSHWTELNKERARRLIKLGYMTKKGYETLPDLDSTYLFDEIILNKLEESNVLDTFKSFPILYQIIRMDSIIQVKEQKLLFEKRIHKLISETKLGKMYGSWNDFGRLIDY</sequence>
<name>A0A061A9S0_9MOLU</name>
<dbReference type="PATRIC" id="fig|35623.3.peg.546"/>
<organism evidence="1 2">
    <name type="scientific">Acholeplasma oculi</name>
    <dbReference type="NCBI Taxonomy" id="35623"/>
    <lineage>
        <taxon>Bacteria</taxon>
        <taxon>Bacillati</taxon>
        <taxon>Mycoplasmatota</taxon>
        <taxon>Mollicutes</taxon>
        <taxon>Acholeplasmatales</taxon>
        <taxon>Acholeplasmataceae</taxon>
        <taxon>Acholeplasma</taxon>
    </lineage>
</organism>
<dbReference type="InParanoid" id="A0A061A9S0"/>